<dbReference type="SUPFAM" id="SSF51971">
    <property type="entry name" value="Nucleotide-binding domain"/>
    <property type="match status" value="1"/>
</dbReference>
<dbReference type="GO" id="GO:0071949">
    <property type="term" value="F:FAD binding"/>
    <property type="evidence" value="ECO:0007669"/>
    <property type="project" value="InterPro"/>
</dbReference>
<comment type="cofactor">
    <cofactor evidence="1 6">
        <name>FAD</name>
        <dbReference type="ChEBI" id="CHEBI:57692"/>
    </cofactor>
</comment>
<dbReference type="PANTHER" id="PTHR11530">
    <property type="entry name" value="D-AMINO ACID OXIDASE"/>
    <property type="match status" value="1"/>
</dbReference>
<evidence type="ECO:0000259" key="7">
    <source>
        <dbReference type="Pfam" id="PF01266"/>
    </source>
</evidence>
<feature type="domain" description="FAD dependent oxidoreductase" evidence="7">
    <location>
        <begin position="5"/>
        <end position="353"/>
    </location>
</feature>
<dbReference type="Gene3D" id="3.30.9.10">
    <property type="entry name" value="D-Amino Acid Oxidase, subunit A, domain 2"/>
    <property type="match status" value="1"/>
</dbReference>
<gene>
    <name evidence="8" type="ORF">OCS_00579</name>
</gene>
<dbReference type="AlphaFoldDB" id="T5AM94"/>
<keyword evidence="3" id="KW-0285">Flavoprotein</keyword>
<feature type="binding site" evidence="6">
    <location>
        <position position="309"/>
    </location>
    <ligand>
        <name>D-dopa</name>
        <dbReference type="ChEBI" id="CHEBI:149689"/>
    </ligand>
</feature>
<dbReference type="SUPFAM" id="SSF54373">
    <property type="entry name" value="FAD-linked reductases, C-terminal domain"/>
    <property type="match status" value="1"/>
</dbReference>
<dbReference type="Proteomes" id="UP000019374">
    <property type="component" value="Unassembled WGS sequence"/>
</dbReference>
<name>T5AM94_OPHSC</name>
<evidence type="ECO:0000256" key="4">
    <source>
        <dbReference type="ARBA" id="ARBA00022827"/>
    </source>
</evidence>
<dbReference type="Pfam" id="PF01266">
    <property type="entry name" value="DAO"/>
    <property type="match status" value="1"/>
</dbReference>
<dbReference type="PANTHER" id="PTHR11530:SF16">
    <property type="entry name" value="D-AMINO ACID OXIDASE (AFU_ORTHOLOGUE AFUA_5G11290)"/>
    <property type="match status" value="1"/>
</dbReference>
<feature type="binding site" evidence="6">
    <location>
        <position position="246"/>
    </location>
    <ligand>
        <name>D-dopa</name>
        <dbReference type="ChEBI" id="CHEBI:149689"/>
    </ligand>
</feature>
<evidence type="ECO:0000313" key="9">
    <source>
        <dbReference type="Proteomes" id="UP000019374"/>
    </source>
</evidence>
<feature type="binding site" evidence="6">
    <location>
        <position position="337"/>
    </location>
    <ligand>
        <name>D-dopa</name>
        <dbReference type="ChEBI" id="CHEBI:149689"/>
    </ligand>
</feature>
<dbReference type="OrthoDB" id="409956at2759"/>
<comment type="similarity">
    <text evidence="2">Belongs to the DAMOX/DASOX family.</text>
</comment>
<feature type="binding site" evidence="6">
    <location>
        <position position="199"/>
    </location>
    <ligand>
        <name>FAD</name>
        <dbReference type="ChEBI" id="CHEBI:57692"/>
    </ligand>
</feature>
<evidence type="ECO:0000256" key="1">
    <source>
        <dbReference type="ARBA" id="ARBA00001974"/>
    </source>
</evidence>
<dbReference type="InterPro" id="IPR006181">
    <property type="entry name" value="D-amino_acid_oxidase_CS"/>
</dbReference>
<dbReference type="GO" id="GO:0005737">
    <property type="term" value="C:cytoplasm"/>
    <property type="evidence" value="ECO:0007669"/>
    <property type="project" value="TreeGrafter"/>
</dbReference>
<evidence type="ECO:0000256" key="6">
    <source>
        <dbReference type="PIRSR" id="PIRSR000189-1"/>
    </source>
</evidence>
<dbReference type="EMBL" id="KE652197">
    <property type="protein sequence ID" value="EQL03699.1"/>
    <property type="molecule type" value="Genomic_DNA"/>
</dbReference>
<dbReference type="InterPro" id="IPR006076">
    <property type="entry name" value="FAD-dep_OxRdtase"/>
</dbReference>
<keyword evidence="4 6" id="KW-0274">FAD</keyword>
<dbReference type="PROSITE" id="PS00677">
    <property type="entry name" value="DAO"/>
    <property type="match status" value="1"/>
</dbReference>
<dbReference type="InterPro" id="IPR023209">
    <property type="entry name" value="DAO"/>
</dbReference>
<evidence type="ECO:0000256" key="3">
    <source>
        <dbReference type="ARBA" id="ARBA00022630"/>
    </source>
</evidence>
<evidence type="ECO:0000256" key="5">
    <source>
        <dbReference type="ARBA" id="ARBA00023002"/>
    </source>
</evidence>
<dbReference type="PIRSF" id="PIRSF000189">
    <property type="entry name" value="D-aa_oxidase"/>
    <property type="match status" value="1"/>
</dbReference>
<evidence type="ECO:0000256" key="2">
    <source>
        <dbReference type="ARBA" id="ARBA00006730"/>
    </source>
</evidence>
<sequence length="375" mass="40565">MSSVIVVVGAGVSGLTSALLLAKSKSSTITVVAKHMPGDYHIEYASPWAGANVLPMADDENSRYERRTWPELKRLAEQVPEAGIHFQSKLSPLPFPHTLALKDLVNPGGLKDALFDVGPWYQSLLPDFRELGPDELLPGHESGCEFTSVCINTATYLQWLLGQCLKAGVVFKRAVLSDIAEAAAMSHTGSPASVVVNATGLGSLKLGGVRDTTMMPLRGQTVLVRNECHTMITTSGTDDGDLETLYMMQRAGGGGTIIGGTFDMGNWDSEPDPNVAMRIMKRAVEACPDLTGGKGTEGLSIVRHGVGLRPYRRDGVRIEPEKMGHGTWIVHNYGHGGWGYQASYGCAERVVELVNQIRRDKGEDVDSEPKLFSWD</sequence>
<organism evidence="8 9">
    <name type="scientific">Ophiocordyceps sinensis (strain Co18 / CGMCC 3.14243)</name>
    <name type="common">Yarsagumba caterpillar fungus</name>
    <name type="synonym">Hirsutella sinensis</name>
    <dbReference type="NCBI Taxonomy" id="911162"/>
    <lineage>
        <taxon>Eukaryota</taxon>
        <taxon>Fungi</taxon>
        <taxon>Dikarya</taxon>
        <taxon>Ascomycota</taxon>
        <taxon>Pezizomycotina</taxon>
        <taxon>Sordariomycetes</taxon>
        <taxon>Hypocreomycetidae</taxon>
        <taxon>Hypocreales</taxon>
        <taxon>Ophiocordycipitaceae</taxon>
        <taxon>Ophiocordyceps</taxon>
    </lineage>
</organism>
<accession>T5AM94</accession>
<protein>
    <submittedName>
        <fullName evidence="8">FAD-dependent oxidoreductase-like protein</fullName>
    </submittedName>
</protein>
<dbReference type="Gene3D" id="3.40.50.720">
    <property type="entry name" value="NAD(P)-binding Rossmann-like Domain"/>
    <property type="match status" value="1"/>
</dbReference>
<reference evidence="8 9" key="1">
    <citation type="journal article" date="2013" name="Chin. Sci. Bull.">
        <title>Genome survey uncovers the secrets of sex and lifestyle in caterpillar fungus.</title>
        <authorList>
            <person name="Hu X."/>
            <person name="Zhang Y."/>
            <person name="Xiao G."/>
            <person name="Zheng P."/>
            <person name="Xia Y."/>
            <person name="Zhang X."/>
            <person name="St Leger R.J."/>
            <person name="Liu X."/>
            <person name="Wang C."/>
        </authorList>
    </citation>
    <scope>NUCLEOTIDE SEQUENCE [LARGE SCALE GENOMIC DNA]</scope>
    <source>
        <strain evidence="9">Co18 / CGMCC 3.14243</strain>
        <tissue evidence="8">Fruit-body</tissue>
    </source>
</reference>
<dbReference type="eggNOG" id="KOG3923">
    <property type="taxonomic scope" value="Eukaryota"/>
</dbReference>
<dbReference type="GO" id="GO:0019478">
    <property type="term" value="P:D-amino acid catabolic process"/>
    <property type="evidence" value="ECO:0007669"/>
    <property type="project" value="TreeGrafter"/>
</dbReference>
<dbReference type="GO" id="GO:0003884">
    <property type="term" value="F:D-amino-acid oxidase activity"/>
    <property type="evidence" value="ECO:0007669"/>
    <property type="project" value="InterPro"/>
</dbReference>
<dbReference type="HOGENOM" id="CLU_034311_1_0_1"/>
<evidence type="ECO:0000313" key="8">
    <source>
        <dbReference type="EMBL" id="EQL03699.1"/>
    </source>
</evidence>
<keyword evidence="5" id="KW-0560">Oxidoreductase</keyword>
<proteinExistence type="inferred from homology"/>